<dbReference type="WBParaSite" id="BTMF_0001821101-mRNA-1">
    <property type="protein sequence ID" value="BTMF_0001821101-mRNA-1"/>
    <property type="gene ID" value="BTMF_0001821101"/>
</dbReference>
<dbReference type="AlphaFoldDB" id="A0A0R3RDT3"/>
<reference evidence="1" key="1">
    <citation type="submission" date="2017-02" db="UniProtKB">
        <authorList>
            <consortium name="WormBaseParasite"/>
        </authorList>
    </citation>
    <scope>IDENTIFICATION</scope>
</reference>
<evidence type="ECO:0000313" key="1">
    <source>
        <dbReference type="WBParaSite" id="BTMF_0001821101-mRNA-1"/>
    </source>
</evidence>
<accession>A0A0R3RDT3</accession>
<name>A0A0R3RDT3_9BILA</name>
<protein>
    <submittedName>
        <fullName evidence="1">Phorbol-ester/DAG-type domain-containing protein</fullName>
    </submittedName>
</protein>
<sequence length="45" mass="5191">LKKFLSCIICRESCIQNRISRLPQCSHKNHPHASIMEISGGNRRK</sequence>
<proteinExistence type="predicted"/>
<organism evidence="1">
    <name type="scientific">Brugia timori</name>
    <dbReference type="NCBI Taxonomy" id="42155"/>
    <lineage>
        <taxon>Eukaryota</taxon>
        <taxon>Metazoa</taxon>
        <taxon>Ecdysozoa</taxon>
        <taxon>Nematoda</taxon>
        <taxon>Chromadorea</taxon>
        <taxon>Rhabditida</taxon>
        <taxon>Spirurina</taxon>
        <taxon>Spiruromorpha</taxon>
        <taxon>Filarioidea</taxon>
        <taxon>Onchocercidae</taxon>
        <taxon>Brugia</taxon>
    </lineage>
</organism>